<gene>
    <name evidence="2" type="ORF">EQG61_07580</name>
</gene>
<dbReference type="Pfam" id="PF18657">
    <property type="entry name" value="YDG"/>
    <property type="match status" value="1"/>
</dbReference>
<dbReference type="InterPro" id="IPR015919">
    <property type="entry name" value="Cadherin-like_sf"/>
</dbReference>
<dbReference type="EMBL" id="SBKN01000004">
    <property type="protein sequence ID" value="RXR22436.1"/>
    <property type="molecule type" value="Genomic_DNA"/>
</dbReference>
<sequence>MMEKSTSKAYGSSMPTYSLRWLFLIVLLVFANTLTFGQLFQQNFSSSTTVADYANATTPTNGQFNAISTSGAGTVLSINTTTSNKLRFARTGNAGAFSRTTDFTGTPTSLLYRFDFTLSANSTATTNAATFQIGSGFGTASSTETNANTHSRIGVNFTTTAGQFSLRDIGGGTSSANFTGVQTILLAINNSGATLTYRAPNGTFETVANDTQDVWVGTTKVFNDIAATTATQTLTDIKYVISGANGTTDFDNFLIDPIPAVPTSNAASSITSSGFTANWTAVSGVTGYRIDVATDAAFTSLVSGYNNLYVSGQATNSLNVTGLSGNTTYYYRVRGASQYTVDEFAGGNSTSQSLTTLSSAATDFCNIQFPTSATIGEGETVAVYAQAYEPGLTEAAGAGSGLSAWIGYSATNSDPSLGGWTWVAATFNIQSGNNDEFVANLGSGLAIGTYYYASRFQINSGPYTYGGTAGNWSSTANNGVLTVTSNVVDFANIQSPTSGSITEGGTYSVYARVYEPGVTVPAGASANITAWIGVNASNTNPNTWTTWIPATFNAQFGNDDEYFANIASGLTPGTYYYASRFQKTGSTEYSYGGVGGLWSNNSGVLTVNPDVVDFANIQFPASGSVAEGGTLNVYIQAYEPSYTEAGGANAGLTAELGYSSTNSNPNGAGWTWIATTYNTQSGNNDEYVANIAAGLTPGTYYYASRFKKSTSTYYQYGGTNGVWNNDNGVLTITAATPVVSSGSPSGTVGVAFSYSIVASNSPTSFAVSLGTLPSGLTLNTTTGQITGTPTAAGTFVVSVTASNAAGTSTPATLTFTIAQGSQTITFGALANATYGDAPIALTATASSGLTVSYSSSDTNVATVSGATLTIVGVGTTTITASQAGDANYTAATSVNQSFTVGAKGLTISGITANDKVQDGTTTATLAGTATLVGVVSGDELLVSLSGTPTANFATALPGANQVVTVSGYTLSGTKAGNYTVAQPSGLTASITALNTSVATADTNATATSFDANWNAVTGASGYQLDVYQETTTFTPGLSVLNNTGTLGASGWTETATQGTVSGNSYYQLLTSTSVLISPAMDFSNLSNKSLVFKARTFGGPSTAEATITVSISTNNGSTWTTLGTRIPGSTTLTNQAVFDLNSYTGTQVKIRLQTLGAAGGRGVGVDDIILTADQTIVNQTFLSGYNPMVLGAVTSTTVTGITSCTQYKYRVRAINGSIVTANSNVITVEAVSIGGTATGDQTICEGTQPAALNVSGQCGSIVKWQSASDALFTTPVDIASTATTLSGATIGNLTATTYFRAVVQNGTRPVAYSNAVTVTVTPSTVASVAIVSTATTICMGTSVTFTATPTNGGTTPSYQWKVNGNNVGTDNAIFTTTALANGDVVTVEMTSNATPCLVGSPATSNSIAITVNALAAATISGTNGPALCPGSDVTFTVTGTSNAILYYNLNGGSTAFTVLTGGSATITVTGATSTQTLNLESVDNGICPVTLSESASVTVETTTWDGTAWSNGAPSATKAAIIAGNMTITSNIEACSLIVNNNAVVTVASGYNVTLQNALTVASGSTFTVNSNANLIQVNPAAVNSGNIVVKRTTNPLMRFDYVLWGSPVAAQNIFNFSPLTSVSPTVRFYSYNSTTNSYNSVSDYATHVMNVGKGYLIRLPFNHPTAPATWTGSFTGVPNNGTVTVSLANNGAGFRYNAVSNPYPSTLSMAQFYADNVNNIEPTLYYWRKTNSTSNPSYCSYNLFTDTFIDNDQPFTENPNGAIQVGQGFFVEAKDASTSVEFNNGQRIGNNANQMFRNATPSAQTIEKHRIWLNLTGAAGEFSQAMVGYFTGGTLGADATDAKFFNDGIAVLNSKINGTEYIMNGRPVPFDASDIVPMNLKVTTAGTYTIAIDHKDGLFADTAQDIFLKDNETATYHNLNNGPYTFTAQAGAFENRFELVYQNALGTIDQTLDATAFAVVKSNGKVSVKANTTLETVSIYDIHGRLITQVTNVNAQEVTVPVQVADQVLLVQVTTTDKKTGVKKAL</sequence>
<dbReference type="SUPFAM" id="SSF49313">
    <property type="entry name" value="Cadherin-like"/>
    <property type="match status" value="1"/>
</dbReference>
<dbReference type="Gene3D" id="2.60.40.10">
    <property type="entry name" value="Immunoglobulins"/>
    <property type="match status" value="3"/>
</dbReference>
<dbReference type="SUPFAM" id="SSF49373">
    <property type="entry name" value="Invasin/intimin cell-adhesion fragments"/>
    <property type="match status" value="1"/>
</dbReference>
<name>A0A4Q1K816_9FLAO</name>
<dbReference type="Gene3D" id="2.60.40.1080">
    <property type="match status" value="1"/>
</dbReference>
<dbReference type="InterPro" id="IPR008964">
    <property type="entry name" value="Invasin/intimin_cell_adhesion"/>
</dbReference>
<dbReference type="GO" id="GO:0016020">
    <property type="term" value="C:membrane"/>
    <property type="evidence" value="ECO:0007669"/>
    <property type="project" value="InterPro"/>
</dbReference>
<dbReference type="PROSITE" id="PS50853">
    <property type="entry name" value="FN3"/>
    <property type="match status" value="1"/>
</dbReference>
<dbReference type="OrthoDB" id="1652165at2"/>
<dbReference type="GO" id="GO:0005509">
    <property type="term" value="F:calcium ion binding"/>
    <property type="evidence" value="ECO:0007669"/>
    <property type="project" value="InterPro"/>
</dbReference>
<accession>A0A4Q1K816</accession>
<dbReference type="SUPFAM" id="SSF49265">
    <property type="entry name" value="Fibronectin type III"/>
    <property type="match status" value="1"/>
</dbReference>
<keyword evidence="3" id="KW-1185">Reference proteome</keyword>
<dbReference type="InterPro" id="IPR041248">
    <property type="entry name" value="YDG"/>
</dbReference>
<evidence type="ECO:0000313" key="2">
    <source>
        <dbReference type="EMBL" id="RXR22436.1"/>
    </source>
</evidence>
<dbReference type="InterPro" id="IPR013783">
    <property type="entry name" value="Ig-like_fold"/>
</dbReference>
<protein>
    <recommendedName>
        <fullName evidence="1">Fibronectin type-III domain-containing protein</fullName>
    </recommendedName>
</protein>
<dbReference type="RefSeq" id="WP_129461323.1">
    <property type="nucleotide sequence ID" value="NZ_SBKN01000004.1"/>
</dbReference>
<comment type="caution">
    <text evidence="2">The sequence shown here is derived from an EMBL/GenBank/DDBJ whole genome shotgun (WGS) entry which is preliminary data.</text>
</comment>
<feature type="domain" description="Fibronectin type-III" evidence="1">
    <location>
        <begin position="261"/>
        <end position="359"/>
    </location>
</feature>
<dbReference type="InterPro" id="IPR036116">
    <property type="entry name" value="FN3_sf"/>
</dbReference>
<evidence type="ECO:0000313" key="3">
    <source>
        <dbReference type="Proteomes" id="UP000289857"/>
    </source>
</evidence>
<proteinExistence type="predicted"/>
<evidence type="ECO:0000259" key="1">
    <source>
        <dbReference type="PROSITE" id="PS50853"/>
    </source>
</evidence>
<organism evidence="2 3">
    <name type="scientific">Flavobacterium stagni</name>
    <dbReference type="NCBI Taxonomy" id="2506421"/>
    <lineage>
        <taxon>Bacteria</taxon>
        <taxon>Pseudomonadati</taxon>
        <taxon>Bacteroidota</taxon>
        <taxon>Flavobacteriia</taxon>
        <taxon>Flavobacteriales</taxon>
        <taxon>Flavobacteriaceae</taxon>
        <taxon>Flavobacterium</taxon>
    </lineage>
</organism>
<dbReference type="SMART" id="SM00060">
    <property type="entry name" value="FN3"/>
    <property type="match status" value="2"/>
</dbReference>
<dbReference type="Proteomes" id="UP000289857">
    <property type="component" value="Unassembled WGS sequence"/>
</dbReference>
<dbReference type="InterPro" id="IPR003961">
    <property type="entry name" value="FN3_dom"/>
</dbReference>
<dbReference type="Gene3D" id="2.60.120.260">
    <property type="entry name" value="Galactose-binding domain-like"/>
    <property type="match status" value="1"/>
</dbReference>
<reference evidence="3" key="1">
    <citation type="submission" date="2019-01" db="EMBL/GenBank/DDBJ databases">
        <title>Cytophagaceae bacterium strain CAR-16.</title>
        <authorList>
            <person name="Chen W.-M."/>
        </authorList>
    </citation>
    <scope>NUCLEOTIDE SEQUENCE [LARGE SCALE GENOMIC DNA]</scope>
    <source>
        <strain evidence="3">WWJ-16</strain>
    </source>
</reference>